<evidence type="ECO:0000259" key="13">
    <source>
        <dbReference type="PROSITE" id="PS51294"/>
    </source>
</evidence>
<accession>A0A811S4H8</accession>
<gene>
    <name evidence="14" type="ORF">NCGR_LOCUS59991</name>
</gene>
<dbReference type="GO" id="GO:0005829">
    <property type="term" value="C:cytosol"/>
    <property type="evidence" value="ECO:0007669"/>
    <property type="project" value="UniProtKB-SubCell"/>
</dbReference>
<feature type="compositionally biased region" description="Gly residues" evidence="9">
    <location>
        <begin position="17"/>
        <end position="35"/>
    </location>
</feature>
<dbReference type="InterPro" id="IPR017930">
    <property type="entry name" value="Myb_dom"/>
</dbReference>
<dbReference type="EMBL" id="CAJGYO010000018">
    <property type="protein sequence ID" value="CAD6335893.1"/>
    <property type="molecule type" value="Genomic_DNA"/>
</dbReference>
<dbReference type="Gene3D" id="1.10.10.60">
    <property type="entry name" value="Homeodomain-like"/>
    <property type="match status" value="1"/>
</dbReference>
<evidence type="ECO:0000256" key="1">
    <source>
        <dbReference type="ARBA" id="ARBA00004123"/>
    </source>
</evidence>
<protein>
    <recommendedName>
        <fullName evidence="3">DnaJ homolog subfamily C member 2</fullName>
    </recommendedName>
</protein>
<dbReference type="PROSITE" id="PS50090">
    <property type="entry name" value="MYB_LIKE"/>
    <property type="match status" value="1"/>
</dbReference>
<evidence type="ECO:0000259" key="10">
    <source>
        <dbReference type="PROSITE" id="PS50076"/>
    </source>
</evidence>
<feature type="compositionally biased region" description="Basic and acidic residues" evidence="9">
    <location>
        <begin position="663"/>
        <end position="674"/>
    </location>
</feature>
<keyword evidence="8" id="KW-0539">Nucleus</keyword>
<keyword evidence="15" id="KW-1185">Reference proteome</keyword>
<feature type="domain" description="Myb-like" evidence="11">
    <location>
        <begin position="77"/>
        <end position="127"/>
    </location>
</feature>
<comment type="subcellular location">
    <subcellularLocation>
        <location evidence="2">Cytoplasm</location>
        <location evidence="2">Cytosol</location>
    </subcellularLocation>
    <subcellularLocation>
        <location evidence="1">Nucleus</location>
    </subcellularLocation>
</comment>
<dbReference type="Gene3D" id="1.10.287.110">
    <property type="entry name" value="DnaJ domain"/>
    <property type="match status" value="1"/>
</dbReference>
<proteinExistence type="predicted"/>
<dbReference type="InterPro" id="IPR036869">
    <property type="entry name" value="J_dom_sf"/>
</dbReference>
<evidence type="ECO:0000256" key="5">
    <source>
        <dbReference type="ARBA" id="ARBA00023015"/>
    </source>
</evidence>
<dbReference type="Pfam" id="PF24904">
    <property type="entry name" value="RVE6"/>
    <property type="match status" value="1"/>
</dbReference>
<feature type="domain" description="HTH myb-type" evidence="13">
    <location>
        <begin position="77"/>
        <end position="131"/>
    </location>
</feature>
<evidence type="ECO:0000259" key="11">
    <source>
        <dbReference type="PROSITE" id="PS50090"/>
    </source>
</evidence>
<dbReference type="InterPro" id="IPR009057">
    <property type="entry name" value="Homeodomain-like_sf"/>
</dbReference>
<evidence type="ECO:0000256" key="9">
    <source>
        <dbReference type="SAM" id="MobiDB-lite"/>
    </source>
</evidence>
<dbReference type="GO" id="GO:0005634">
    <property type="term" value="C:nucleus"/>
    <property type="evidence" value="ECO:0007669"/>
    <property type="project" value="UniProtKB-SubCell"/>
</dbReference>
<evidence type="ECO:0000256" key="2">
    <source>
        <dbReference type="ARBA" id="ARBA00004514"/>
    </source>
</evidence>
<reference evidence="14" key="1">
    <citation type="submission" date="2020-10" db="EMBL/GenBank/DDBJ databases">
        <authorList>
            <person name="Han B."/>
            <person name="Lu T."/>
            <person name="Zhao Q."/>
            <person name="Huang X."/>
            <person name="Zhao Y."/>
        </authorList>
    </citation>
    <scope>NUCLEOTIDE SEQUENCE</scope>
</reference>
<evidence type="ECO:0000256" key="6">
    <source>
        <dbReference type="ARBA" id="ARBA00023125"/>
    </source>
</evidence>
<feature type="region of interest" description="Disordered" evidence="9">
    <location>
        <begin position="1"/>
        <end position="39"/>
    </location>
</feature>
<evidence type="ECO:0000313" key="14">
    <source>
        <dbReference type="EMBL" id="CAD6335893.1"/>
    </source>
</evidence>
<dbReference type="OrthoDB" id="10250354at2759"/>
<feature type="region of interest" description="Disordered" evidence="9">
    <location>
        <begin position="496"/>
        <end position="556"/>
    </location>
</feature>
<feature type="domain" description="SANT" evidence="12">
    <location>
        <begin position="80"/>
        <end position="133"/>
    </location>
</feature>
<sequence>MVSMSTTPKPLDSAAVAGGGRGGDEGGGGGGGGGKKQVRGAAAAAVMAPPPMAVPVPVPVAAPAAGEDVRKVRKPYTITKSRESWTEPEHDKFLEALQLFDRDWKKIEAYVGSKTVIQIRSHAQKYFLKVQKNGTGEHLPPPRPKRKAAHPYPQKASKNDPAVSQAILSQQQPTQREQGSVMPMDTATVRNTNANVAVPSWDNTLAQPFSAGHVQGAVATNNCSSSIESPSGTWPSSEAVEQENVVPPLRAMPDFARVYSFLGSIFDPDTSGHLQRLKAMDPIDIETALSALERSEPIQGVHILFGWFKKELGSLVWVIFCVTAIDVGLLGTNSIISTMECSREEALKAMEIAAKKLENRDFAGAKRIALKAQRIFPEVENIPQLLTVCEVHCAAEAKVNGILDFYGILQVEGTADEMTIRKRFCKLVLLLDPDKNSYAGADSALKFVAEAYSTLADQTKRHVYDVKWRVAFKIAPKQATQPTGCRTNSGYTTIQATQPKQAAKPKQATQPNLAEESERATQPKQATQPMKTTEPINKTDANRSNTARYGPSGSSPTDGCTFWTVCIHCKTKYKYHGDILNLQIRCRNCRKKFFTHQISTEDVTSVFSSKTANSDTKQGCLPTQQGCSRYLSSRENKETSPVMNAAQCDEQMKSSSKPGGEGMVDHTETSRKGVEFSATNPSKASAPNGNDRADGRMQTDTTVPYFGDGKNLSSGLDTSAVPGAAGIPTPQRCFRRKAYVDANNTLNSPKKKSRTLKDWSSNAACSPNEVFADNVAHADGQISESHVYSKTDNQDKSCTVNEGNKSTCDTPAGKPCNAGSFTYPDSEFFDFGNCRDVKLFAVNQIWALYDDFDAMPRYYARIRHLDTTNFRVQFTWLDHYAVNDDEDNWTYNELPVACGNFKLGNTQESQHPLMFSHIISWAEGGTRGSYVIHPSKGEVWALYKGWSMQWISDADNHRSYEYEVVEVLSNFTMEAGVTVIPLVRVESFVSLFAQAKDKSSFVIPSSDLLRFSHSIPFFRTRNEKVGVPSGFLELDTVSLPSNLDVAFPPVTLDSCVPGSSALQGCCSPIILTYPKTVFYNFEEGRLNTKFARGQIWALYSDFDKLPKYYGWVSQVDRDPFGVQLTWLEACPRSEQENLWLEHDVPVSCGTFKIRYWSIKYDTNGAFSHVVGIRSKWHFEIHPQVGEIWAIYCNWSPGWVPSSKDVCEYAIGVITARTEAITKVLFLTQVDGYRTIFRPDNERGILEVPTKDDLRFSHRIPSFQLTKEKGGTLCGFYELDPAAVPDPFLAEGTH</sequence>
<feature type="region of interest" description="Disordered" evidence="9">
    <location>
        <begin position="648"/>
        <end position="696"/>
    </location>
</feature>
<dbReference type="PANTHER" id="PTHR47374">
    <property type="entry name" value="ENDOSOME ANTIGEN-LIKE PROTEIN, PUTATIVE (DUF3444)-RELATED"/>
    <property type="match status" value="1"/>
</dbReference>
<dbReference type="FunFam" id="1.10.10.60:FF:000023">
    <property type="entry name" value="protein REVEILLE 6 isoform X1"/>
    <property type="match status" value="1"/>
</dbReference>
<dbReference type="PROSITE" id="PS51294">
    <property type="entry name" value="HTH_MYB"/>
    <property type="match status" value="1"/>
</dbReference>
<dbReference type="CDD" id="cd06257">
    <property type="entry name" value="DnaJ"/>
    <property type="match status" value="1"/>
</dbReference>
<dbReference type="PANTHER" id="PTHR47374:SF6">
    <property type="entry name" value="ENDOSOME ANTIGEN-LIKE PROTEIN, PUTATIVE (DUF3444)-RELATED"/>
    <property type="match status" value="1"/>
</dbReference>
<dbReference type="SUPFAM" id="SSF46689">
    <property type="entry name" value="Homeodomain-like"/>
    <property type="match status" value="1"/>
</dbReference>
<dbReference type="PROSITE" id="PS51293">
    <property type="entry name" value="SANT"/>
    <property type="match status" value="1"/>
</dbReference>
<dbReference type="InterPro" id="IPR024593">
    <property type="entry name" value="DUF3444"/>
</dbReference>
<dbReference type="CDD" id="cd00167">
    <property type="entry name" value="SANT"/>
    <property type="match status" value="1"/>
</dbReference>
<evidence type="ECO:0000256" key="3">
    <source>
        <dbReference type="ARBA" id="ARBA00014469"/>
    </source>
</evidence>
<dbReference type="InterPro" id="IPR001623">
    <property type="entry name" value="DnaJ_domain"/>
</dbReference>
<dbReference type="InterPro" id="IPR017884">
    <property type="entry name" value="SANT_dom"/>
</dbReference>
<organism evidence="14 15">
    <name type="scientific">Miscanthus lutarioriparius</name>
    <dbReference type="NCBI Taxonomy" id="422564"/>
    <lineage>
        <taxon>Eukaryota</taxon>
        <taxon>Viridiplantae</taxon>
        <taxon>Streptophyta</taxon>
        <taxon>Embryophyta</taxon>
        <taxon>Tracheophyta</taxon>
        <taxon>Spermatophyta</taxon>
        <taxon>Magnoliopsida</taxon>
        <taxon>Liliopsida</taxon>
        <taxon>Poales</taxon>
        <taxon>Poaceae</taxon>
        <taxon>PACMAD clade</taxon>
        <taxon>Panicoideae</taxon>
        <taxon>Andropogonodae</taxon>
        <taxon>Andropogoneae</taxon>
        <taxon>Saccharinae</taxon>
        <taxon>Miscanthus</taxon>
    </lineage>
</organism>
<evidence type="ECO:0000256" key="7">
    <source>
        <dbReference type="ARBA" id="ARBA00023163"/>
    </source>
</evidence>
<dbReference type="Pfam" id="PF11926">
    <property type="entry name" value="DUF3444"/>
    <property type="match status" value="2"/>
</dbReference>
<keyword evidence="6" id="KW-0238">DNA-binding</keyword>
<keyword evidence="7" id="KW-0804">Transcription</keyword>
<keyword evidence="5" id="KW-0805">Transcription regulation</keyword>
<evidence type="ECO:0000256" key="4">
    <source>
        <dbReference type="ARBA" id="ARBA00022853"/>
    </source>
</evidence>
<feature type="compositionally biased region" description="Polar residues" evidence="9">
    <location>
        <begin position="166"/>
        <end position="178"/>
    </location>
</feature>
<dbReference type="NCBIfam" id="TIGR01557">
    <property type="entry name" value="myb_SHAQKYF"/>
    <property type="match status" value="1"/>
</dbReference>
<feature type="region of interest" description="Disordered" evidence="9">
    <location>
        <begin position="132"/>
        <end position="180"/>
    </location>
</feature>
<feature type="compositionally biased region" description="Polar residues" evidence="9">
    <location>
        <begin position="677"/>
        <end position="688"/>
    </location>
</feature>
<feature type="compositionally biased region" description="Polar residues" evidence="9">
    <location>
        <begin position="522"/>
        <end position="536"/>
    </location>
</feature>
<dbReference type="SMART" id="SM00717">
    <property type="entry name" value="SANT"/>
    <property type="match status" value="1"/>
</dbReference>
<dbReference type="GO" id="GO:0003677">
    <property type="term" value="F:DNA binding"/>
    <property type="evidence" value="ECO:0007669"/>
    <property type="project" value="UniProtKB-KW"/>
</dbReference>
<keyword evidence="4" id="KW-0156">Chromatin regulator</keyword>
<dbReference type="GO" id="GO:0005783">
    <property type="term" value="C:endoplasmic reticulum"/>
    <property type="evidence" value="ECO:0007669"/>
    <property type="project" value="UniProtKB-ARBA"/>
</dbReference>
<dbReference type="InterPro" id="IPR001005">
    <property type="entry name" value="SANT/Myb"/>
</dbReference>
<evidence type="ECO:0000313" key="15">
    <source>
        <dbReference type="Proteomes" id="UP000604825"/>
    </source>
</evidence>
<dbReference type="Pfam" id="PF00226">
    <property type="entry name" value="DnaJ"/>
    <property type="match status" value="1"/>
</dbReference>
<dbReference type="PROSITE" id="PS50076">
    <property type="entry name" value="DNAJ_2"/>
    <property type="match status" value="1"/>
</dbReference>
<dbReference type="Proteomes" id="UP000604825">
    <property type="component" value="Unassembled WGS sequence"/>
</dbReference>
<dbReference type="Pfam" id="PF23551">
    <property type="entry name" value="Zn_ribbon_20"/>
    <property type="match status" value="1"/>
</dbReference>
<dbReference type="GO" id="GO:0006325">
    <property type="term" value="P:chromatin organization"/>
    <property type="evidence" value="ECO:0007669"/>
    <property type="project" value="UniProtKB-KW"/>
</dbReference>
<dbReference type="SMART" id="SM00271">
    <property type="entry name" value="DnaJ"/>
    <property type="match status" value="1"/>
</dbReference>
<dbReference type="Pfam" id="PF00249">
    <property type="entry name" value="Myb_DNA-binding"/>
    <property type="match status" value="1"/>
</dbReference>
<feature type="domain" description="J" evidence="10">
    <location>
        <begin position="404"/>
        <end position="468"/>
    </location>
</feature>
<dbReference type="GO" id="GO:0010468">
    <property type="term" value="P:regulation of gene expression"/>
    <property type="evidence" value="ECO:0007669"/>
    <property type="project" value="UniProtKB-ARBA"/>
</dbReference>
<comment type="caution">
    <text evidence="14">The sequence shown here is derived from an EMBL/GenBank/DDBJ whole genome shotgun (WGS) entry which is preliminary data.</text>
</comment>
<evidence type="ECO:0000256" key="8">
    <source>
        <dbReference type="ARBA" id="ARBA00023242"/>
    </source>
</evidence>
<dbReference type="InterPro" id="IPR006447">
    <property type="entry name" value="Myb_dom_plants"/>
</dbReference>
<name>A0A811S4H8_9POAL</name>
<dbReference type="InterPro" id="IPR056988">
    <property type="entry name" value="Zn_ribbon_pln"/>
</dbReference>
<feature type="compositionally biased region" description="Polar residues" evidence="9">
    <location>
        <begin position="542"/>
        <end position="556"/>
    </location>
</feature>
<dbReference type="SUPFAM" id="SSF46565">
    <property type="entry name" value="Chaperone J-domain"/>
    <property type="match status" value="1"/>
</dbReference>
<evidence type="ECO:0000259" key="12">
    <source>
        <dbReference type="PROSITE" id="PS51293"/>
    </source>
</evidence>